<evidence type="ECO:0000313" key="3">
    <source>
        <dbReference type="Proteomes" id="UP000287651"/>
    </source>
</evidence>
<gene>
    <name evidence="2" type="ORF">B296_00028679</name>
</gene>
<evidence type="ECO:0000313" key="2">
    <source>
        <dbReference type="EMBL" id="RRT77415.1"/>
    </source>
</evidence>
<sequence>MLLGINARVLLVLLLLIFGAVFYVGARFAILTCTARYGLYIPVRQFTSTWTARYRANKKEEEKKEYRVILACASSPPAGGDRTSPRSGRKIKATSSMTRPRVVAAHKKRRNVSPLREKDRGD</sequence>
<dbReference type="Proteomes" id="UP000287651">
    <property type="component" value="Unassembled WGS sequence"/>
</dbReference>
<feature type="non-terminal residue" evidence="2">
    <location>
        <position position="122"/>
    </location>
</feature>
<accession>A0A427AMD8</accession>
<comment type="caution">
    <text evidence="2">The sequence shown here is derived from an EMBL/GenBank/DDBJ whole genome shotgun (WGS) entry which is preliminary data.</text>
</comment>
<organism evidence="2 3">
    <name type="scientific">Ensete ventricosum</name>
    <name type="common">Abyssinian banana</name>
    <name type="synonym">Musa ensete</name>
    <dbReference type="NCBI Taxonomy" id="4639"/>
    <lineage>
        <taxon>Eukaryota</taxon>
        <taxon>Viridiplantae</taxon>
        <taxon>Streptophyta</taxon>
        <taxon>Embryophyta</taxon>
        <taxon>Tracheophyta</taxon>
        <taxon>Spermatophyta</taxon>
        <taxon>Magnoliopsida</taxon>
        <taxon>Liliopsida</taxon>
        <taxon>Zingiberales</taxon>
        <taxon>Musaceae</taxon>
        <taxon>Ensete</taxon>
    </lineage>
</organism>
<reference evidence="2 3" key="1">
    <citation type="journal article" date="2014" name="Agronomy (Basel)">
        <title>A Draft Genome Sequence for Ensete ventricosum, the Drought-Tolerant Tree Against Hunger.</title>
        <authorList>
            <person name="Harrison J."/>
            <person name="Moore K.A."/>
            <person name="Paszkiewicz K."/>
            <person name="Jones T."/>
            <person name="Grant M."/>
            <person name="Ambacheew D."/>
            <person name="Muzemil S."/>
            <person name="Studholme D.J."/>
        </authorList>
    </citation>
    <scope>NUCLEOTIDE SEQUENCE [LARGE SCALE GENOMIC DNA]</scope>
</reference>
<feature type="region of interest" description="Disordered" evidence="1">
    <location>
        <begin position="74"/>
        <end position="122"/>
    </location>
</feature>
<protein>
    <submittedName>
        <fullName evidence="2">Uncharacterized protein</fullName>
    </submittedName>
</protein>
<dbReference type="AlphaFoldDB" id="A0A427AMD8"/>
<evidence type="ECO:0000256" key="1">
    <source>
        <dbReference type="SAM" id="MobiDB-lite"/>
    </source>
</evidence>
<name>A0A427AMD8_ENSVE</name>
<dbReference type="EMBL" id="AMZH03001937">
    <property type="protein sequence ID" value="RRT77415.1"/>
    <property type="molecule type" value="Genomic_DNA"/>
</dbReference>
<proteinExistence type="predicted"/>